<proteinExistence type="predicted"/>
<dbReference type="EMBL" id="FXAT01000004">
    <property type="protein sequence ID" value="SMG42987.1"/>
    <property type="molecule type" value="Genomic_DNA"/>
</dbReference>
<dbReference type="AlphaFoldDB" id="A0A1X7KP35"/>
<evidence type="ECO:0000313" key="2">
    <source>
        <dbReference type="Proteomes" id="UP000193228"/>
    </source>
</evidence>
<dbReference type="RefSeq" id="WP_085483789.1">
    <property type="nucleotide sequence ID" value="NZ_FXAT01000004.1"/>
</dbReference>
<dbReference type="Proteomes" id="UP000193228">
    <property type="component" value="Unassembled WGS sequence"/>
</dbReference>
<protein>
    <submittedName>
        <fullName evidence="1">Uncharacterized protein</fullName>
    </submittedName>
</protein>
<name>A0A1X7KP35_9BURK</name>
<accession>A0A1X7KP35</accession>
<reference evidence="2" key="1">
    <citation type="submission" date="2017-04" db="EMBL/GenBank/DDBJ databases">
        <authorList>
            <person name="Varghese N."/>
            <person name="Submissions S."/>
        </authorList>
    </citation>
    <scope>NUCLEOTIDE SEQUENCE [LARGE SCALE GENOMIC DNA]</scope>
    <source>
        <strain evidence="2">LMG 29540</strain>
    </source>
</reference>
<dbReference type="OrthoDB" id="5198117at2"/>
<evidence type="ECO:0000313" key="1">
    <source>
        <dbReference type="EMBL" id="SMG42987.1"/>
    </source>
</evidence>
<dbReference type="STRING" id="1515439.SAMN06265784_104130"/>
<keyword evidence="2" id="KW-1185">Reference proteome</keyword>
<organism evidence="1 2">
    <name type="scientific">Paraburkholderia susongensis</name>
    <dbReference type="NCBI Taxonomy" id="1515439"/>
    <lineage>
        <taxon>Bacteria</taxon>
        <taxon>Pseudomonadati</taxon>
        <taxon>Pseudomonadota</taxon>
        <taxon>Betaproteobacteria</taxon>
        <taxon>Burkholderiales</taxon>
        <taxon>Burkholderiaceae</taxon>
        <taxon>Paraburkholderia</taxon>
    </lineage>
</organism>
<sequence>MNPQTVTKHYLIAALWSSTDEHGEPLDAVYTVDDIAPEAQAKALEDCTDFIEAHARQLSGLSAEQIGHDFWLTRNHHGAGFWDRGLGDLGQALTIAAHVYGGCDAYVGDDGLIYLS</sequence>
<gene>
    <name evidence="1" type="ORF">SAMN06265784_104130</name>
</gene>